<dbReference type="InterPro" id="IPR046848">
    <property type="entry name" value="E_motif"/>
</dbReference>
<dbReference type="Pfam" id="PF01535">
    <property type="entry name" value="PPR"/>
    <property type="match status" value="2"/>
</dbReference>
<dbReference type="EMBL" id="JABCRI010000001">
    <property type="protein sequence ID" value="KAF8413129.1"/>
    <property type="molecule type" value="Genomic_DNA"/>
</dbReference>
<feature type="repeat" description="PPR" evidence="4">
    <location>
        <begin position="416"/>
        <end position="450"/>
    </location>
</feature>
<dbReference type="GO" id="GO:0009451">
    <property type="term" value="P:RNA modification"/>
    <property type="evidence" value="ECO:0007669"/>
    <property type="project" value="InterPro"/>
</dbReference>
<dbReference type="PRINTS" id="PR00347">
    <property type="entry name" value="THAUMATIN"/>
</dbReference>
<evidence type="ECO:0000256" key="3">
    <source>
        <dbReference type="ARBA" id="ARBA00023157"/>
    </source>
</evidence>
<dbReference type="PROSITE" id="PS51367">
    <property type="entry name" value="THAUMATIN_2"/>
    <property type="match status" value="1"/>
</dbReference>
<keyword evidence="6" id="KW-1185">Reference proteome</keyword>
<dbReference type="FunFam" id="2.60.110.10:FF:000003">
    <property type="entry name" value="Thaumatin I"/>
    <property type="match status" value="1"/>
</dbReference>
<dbReference type="OrthoDB" id="1865464at2759"/>
<dbReference type="InterPro" id="IPR011990">
    <property type="entry name" value="TPR-like_helical_dom_sf"/>
</dbReference>
<dbReference type="InterPro" id="IPR037176">
    <property type="entry name" value="Osmotin/thaumatin-like_sf"/>
</dbReference>
<organism evidence="5 6">
    <name type="scientific">Tetracentron sinense</name>
    <name type="common">Spur-leaf</name>
    <dbReference type="NCBI Taxonomy" id="13715"/>
    <lineage>
        <taxon>Eukaryota</taxon>
        <taxon>Viridiplantae</taxon>
        <taxon>Streptophyta</taxon>
        <taxon>Embryophyta</taxon>
        <taxon>Tracheophyta</taxon>
        <taxon>Spermatophyta</taxon>
        <taxon>Magnoliopsida</taxon>
        <taxon>Trochodendrales</taxon>
        <taxon>Trochodendraceae</taxon>
        <taxon>Tetracentron</taxon>
    </lineage>
</organism>
<accession>A0A834ZS85</accession>
<dbReference type="GO" id="GO:0003723">
    <property type="term" value="F:RNA binding"/>
    <property type="evidence" value="ECO:0007669"/>
    <property type="project" value="InterPro"/>
</dbReference>
<dbReference type="Gene3D" id="1.25.40.10">
    <property type="entry name" value="Tetratricopeptide repeat domain"/>
    <property type="match status" value="3"/>
</dbReference>
<dbReference type="FunFam" id="1.25.40.10:FF:000090">
    <property type="entry name" value="Pentatricopeptide repeat-containing protein, chloroplastic"/>
    <property type="match status" value="1"/>
</dbReference>
<dbReference type="PANTHER" id="PTHR24015">
    <property type="entry name" value="OS07G0578800 PROTEIN-RELATED"/>
    <property type="match status" value="1"/>
</dbReference>
<evidence type="ECO:0000313" key="6">
    <source>
        <dbReference type="Proteomes" id="UP000655225"/>
    </source>
</evidence>
<dbReference type="CDD" id="cd09217">
    <property type="entry name" value="TLP-P"/>
    <property type="match status" value="1"/>
</dbReference>
<proteinExistence type="inferred from homology"/>
<evidence type="ECO:0000256" key="4">
    <source>
        <dbReference type="PROSITE-ProRule" id="PRU00708"/>
    </source>
</evidence>
<evidence type="ECO:0000256" key="1">
    <source>
        <dbReference type="ARBA" id="ARBA00010607"/>
    </source>
</evidence>
<sequence length="876" mass="97287">MSSVSPTILRLKNRYSYSLFSLNLFHALSCIPTYPDQRYLSFLLQAHQSPFRLLQIHAQIFRIGAHQDNLLATRLIGQYPIQFALRVVNLLKEPNIFPFNATIRILAEKGFYSRAFSLFKILNFRSLSPNDFTFSFILKACFQSSDARNVKQIHTHIVKLGFNHNSSVCSGLLAVYAKSVRDTLSGRRVFDEMPESGMACSWTCMIAGYVQLGQSEEALLLYLRMIKENLRPQDDTMVSVLSACSRLEVVEVQRWVEVFSRFDGAGGDDEIMDFCRDSINTVLVYLYGKWGKIEKSSEAFNRISDSGRSLVVPWNAMISVQVQNGCPMDALRVFRLMMVGSNRRPNHVTMVSVLSACAQVGDLDVGSWIHEYAKSKGCKGILESNTFLATACIDMYSKCRSLDKAKEIFNRMVGRDVASFNAMIMGLAINGEGEEALRLFSQMEKLGVHPNAGTFVCVLSACNHSGLVGEGHRIFLDMDSRYSIIPKLEHYACYVDLLARVGHVEEALKVVSSMPVKPNGLVWGALLGGCLLHSKVDLARDVAKSLFEEDPVNSAGYVLLSNAFAAYRQWDKIAGLRGLMRENGALALAEKYCYCFHPYASSTPSLICKGEVQGSEARTRQLENQNTISHLHVDAYTLFVMFEIHVSSSQSIQSRRNIIEIEVDWASQANFEVRNQCPYVVWAAAVPGGGQRLNGGETWSITVAPGTARARIWGRTNCNFDANGRGSCQTGNCNGLLRCQAYGTPPNTLAEFALNQNSPPYYTNKDFIDISLVDGFNIPMDFSPTTGSGTGNCRGIRCTDVNGQCPNELRAPGGCNNPCTVFKTDKYCCNSGNCEPTEYSKYFKGKCPDAYSYPKDDPTSLFTCPGGTNYRVVFCP</sequence>
<keyword evidence="3" id="KW-1015">Disulfide bond</keyword>
<evidence type="ECO:0000313" key="5">
    <source>
        <dbReference type="EMBL" id="KAF8413129.1"/>
    </source>
</evidence>
<dbReference type="InterPro" id="IPR001938">
    <property type="entry name" value="Thaumatin"/>
</dbReference>
<dbReference type="InterPro" id="IPR046960">
    <property type="entry name" value="PPR_At4g14850-like_plant"/>
</dbReference>
<comment type="caution">
    <text evidence="5">The sequence shown here is derived from an EMBL/GenBank/DDBJ whole genome shotgun (WGS) entry which is preliminary data.</text>
</comment>
<dbReference type="NCBIfam" id="TIGR00756">
    <property type="entry name" value="PPR"/>
    <property type="match status" value="3"/>
</dbReference>
<dbReference type="Proteomes" id="UP000655225">
    <property type="component" value="Unassembled WGS sequence"/>
</dbReference>
<dbReference type="Pfam" id="PF00314">
    <property type="entry name" value="Thaumatin"/>
    <property type="match status" value="1"/>
</dbReference>
<keyword evidence="2" id="KW-0677">Repeat</keyword>
<dbReference type="PROSITE" id="PS51375">
    <property type="entry name" value="PPR"/>
    <property type="match status" value="2"/>
</dbReference>
<dbReference type="InterPro" id="IPR002885">
    <property type="entry name" value="PPR_rpt"/>
</dbReference>
<dbReference type="Pfam" id="PF13041">
    <property type="entry name" value="PPR_2"/>
    <property type="match status" value="1"/>
</dbReference>
<dbReference type="FunFam" id="1.25.40.10:FF:000344">
    <property type="entry name" value="Pentatricopeptide repeat-containing protein"/>
    <property type="match status" value="1"/>
</dbReference>
<gene>
    <name evidence="5" type="ORF">HHK36_001105</name>
</gene>
<protein>
    <submittedName>
        <fullName evidence="5">Uncharacterized protein</fullName>
    </submittedName>
</protein>
<dbReference type="Pfam" id="PF20431">
    <property type="entry name" value="E_motif"/>
    <property type="match status" value="1"/>
</dbReference>
<reference evidence="5 6" key="1">
    <citation type="submission" date="2020-04" db="EMBL/GenBank/DDBJ databases">
        <title>Plant Genome Project.</title>
        <authorList>
            <person name="Zhang R.-G."/>
        </authorList>
    </citation>
    <scope>NUCLEOTIDE SEQUENCE [LARGE SCALE GENOMIC DNA]</scope>
    <source>
        <strain evidence="5">YNK0</strain>
        <tissue evidence="5">Leaf</tissue>
    </source>
</reference>
<name>A0A834ZS85_TETSI</name>
<dbReference type="Gene3D" id="2.60.110.10">
    <property type="entry name" value="Thaumatin"/>
    <property type="match status" value="1"/>
</dbReference>
<dbReference type="SMART" id="SM00205">
    <property type="entry name" value="THN"/>
    <property type="match status" value="1"/>
</dbReference>
<dbReference type="SUPFAM" id="SSF49870">
    <property type="entry name" value="Osmotin, thaumatin-like protein"/>
    <property type="match status" value="1"/>
</dbReference>
<comment type="similarity">
    <text evidence="1">Belongs to the thaumatin family.</text>
</comment>
<dbReference type="PANTHER" id="PTHR24015:SF1063">
    <property type="entry name" value="OS12G0156900 PROTEIN"/>
    <property type="match status" value="1"/>
</dbReference>
<dbReference type="AlphaFoldDB" id="A0A834ZS85"/>
<feature type="repeat" description="PPR" evidence="4">
    <location>
        <begin position="198"/>
        <end position="232"/>
    </location>
</feature>
<evidence type="ECO:0000256" key="2">
    <source>
        <dbReference type="ARBA" id="ARBA00022737"/>
    </source>
</evidence>